<feature type="region of interest" description="Disordered" evidence="1">
    <location>
        <begin position="65"/>
        <end position="141"/>
    </location>
</feature>
<name>A0A1H2Q609_9PSEU</name>
<reference evidence="4" key="1">
    <citation type="submission" date="2016-10" db="EMBL/GenBank/DDBJ databases">
        <authorList>
            <person name="Varghese N."/>
            <person name="Submissions S."/>
        </authorList>
    </citation>
    <scope>NUCLEOTIDE SEQUENCE [LARGE SCALE GENOMIC DNA]</scope>
    <source>
        <strain evidence="4">CGMCC 4.3530</strain>
    </source>
</reference>
<gene>
    <name evidence="3" type="ORF">SAMN05216215_10012</name>
</gene>
<keyword evidence="4" id="KW-1185">Reference proteome</keyword>
<organism evidence="3 4">
    <name type="scientific">Saccharopolyspora shandongensis</name>
    <dbReference type="NCBI Taxonomy" id="418495"/>
    <lineage>
        <taxon>Bacteria</taxon>
        <taxon>Bacillati</taxon>
        <taxon>Actinomycetota</taxon>
        <taxon>Actinomycetes</taxon>
        <taxon>Pseudonocardiales</taxon>
        <taxon>Pseudonocardiaceae</taxon>
        <taxon>Saccharopolyspora</taxon>
    </lineage>
</organism>
<dbReference type="Proteomes" id="UP000199529">
    <property type="component" value="Unassembled WGS sequence"/>
</dbReference>
<keyword evidence="2" id="KW-1133">Transmembrane helix</keyword>
<keyword evidence="2" id="KW-0472">Membrane</keyword>
<sequence length="141" mass="15525">MARDGDRNGSSGVLGRIDRFVWIPVVPMLVLALVTTLIGVPLLGLMLLIGALVLVGFDLWVNSRRKAYRPRREPEPPRRREPAREPARRPARQAPPQRAAAPRGGTARNGATRVANQPRRNPGQGSRQQQRPAGGRPGPRR</sequence>
<keyword evidence="2" id="KW-0812">Transmembrane</keyword>
<dbReference type="AlphaFoldDB" id="A0A1H2Q609"/>
<dbReference type="RefSeq" id="WP_093259844.1">
    <property type="nucleotide sequence ID" value="NZ_FNOK01000001.1"/>
</dbReference>
<feature type="transmembrane region" description="Helical" evidence="2">
    <location>
        <begin position="44"/>
        <end position="61"/>
    </location>
</feature>
<evidence type="ECO:0000256" key="1">
    <source>
        <dbReference type="SAM" id="MobiDB-lite"/>
    </source>
</evidence>
<evidence type="ECO:0000313" key="4">
    <source>
        <dbReference type="Proteomes" id="UP000199529"/>
    </source>
</evidence>
<dbReference type="EMBL" id="FNOK01000001">
    <property type="protein sequence ID" value="SDW02593.1"/>
    <property type="molecule type" value="Genomic_DNA"/>
</dbReference>
<evidence type="ECO:0000313" key="3">
    <source>
        <dbReference type="EMBL" id="SDW02593.1"/>
    </source>
</evidence>
<evidence type="ECO:0000256" key="2">
    <source>
        <dbReference type="SAM" id="Phobius"/>
    </source>
</evidence>
<feature type="compositionally biased region" description="Basic and acidic residues" evidence="1">
    <location>
        <begin position="70"/>
        <end position="88"/>
    </location>
</feature>
<protein>
    <submittedName>
        <fullName evidence="3">Uncharacterized protein</fullName>
    </submittedName>
</protein>
<feature type="compositionally biased region" description="Low complexity" evidence="1">
    <location>
        <begin position="92"/>
        <end position="103"/>
    </location>
</feature>
<feature type="compositionally biased region" description="Low complexity" evidence="1">
    <location>
        <begin position="117"/>
        <end position="134"/>
    </location>
</feature>
<dbReference type="OrthoDB" id="3701307at2"/>
<accession>A0A1H2Q609</accession>
<proteinExistence type="predicted"/>
<feature type="transmembrane region" description="Helical" evidence="2">
    <location>
        <begin position="20"/>
        <end position="38"/>
    </location>
</feature>